<evidence type="ECO:0000256" key="1">
    <source>
        <dbReference type="ARBA" id="ARBA00004141"/>
    </source>
</evidence>
<keyword evidence="7" id="KW-1185">Reference proteome</keyword>
<dbReference type="GeneID" id="18259054"/>
<dbReference type="Proteomes" id="UP000008066">
    <property type="component" value="Unassembled WGS sequence"/>
</dbReference>
<organism evidence="7">
    <name type="scientific">Chaetomium thermophilum (strain DSM 1495 / CBS 144.50 / IMI 039719)</name>
    <name type="common">Thermochaetoides thermophila</name>
    <dbReference type="NCBI Taxonomy" id="759272"/>
    <lineage>
        <taxon>Eukaryota</taxon>
        <taxon>Fungi</taxon>
        <taxon>Dikarya</taxon>
        <taxon>Ascomycota</taxon>
        <taxon>Pezizomycotina</taxon>
        <taxon>Sordariomycetes</taxon>
        <taxon>Sordariomycetidae</taxon>
        <taxon>Sordariales</taxon>
        <taxon>Chaetomiaceae</taxon>
        <taxon>Thermochaetoides</taxon>
    </lineage>
</organism>
<evidence type="ECO:0000256" key="3">
    <source>
        <dbReference type="ARBA" id="ARBA00022989"/>
    </source>
</evidence>
<evidence type="ECO:0000256" key="5">
    <source>
        <dbReference type="SAM" id="Phobius"/>
    </source>
</evidence>
<keyword evidence="4 5" id="KW-0472">Membrane</keyword>
<dbReference type="Pfam" id="PF04241">
    <property type="entry name" value="DUF423"/>
    <property type="match status" value="1"/>
</dbReference>
<evidence type="ECO:0000256" key="2">
    <source>
        <dbReference type="ARBA" id="ARBA00022692"/>
    </source>
</evidence>
<sequence>MTSLLIWKAGALFGASAIALGAFGAHGLKNRITDPRKLANWGTAAQYQLIHSVAMLAASNYPVAGSLFATGITMFSGSLYLLVLDSERFRYLGPVTPLGGLCLIGGWLALAFAKRGRL</sequence>
<dbReference type="OrthoDB" id="269173at2759"/>
<keyword evidence="3 5" id="KW-1133">Transmembrane helix</keyword>
<proteinExistence type="predicted"/>
<feature type="transmembrane region" description="Helical" evidence="5">
    <location>
        <begin position="61"/>
        <end position="83"/>
    </location>
</feature>
<evidence type="ECO:0000313" key="7">
    <source>
        <dbReference type="Proteomes" id="UP000008066"/>
    </source>
</evidence>
<accession>G0SBG2</accession>
<comment type="subcellular location">
    <subcellularLocation>
        <location evidence="1">Membrane</location>
        <topology evidence="1">Multi-pass membrane protein</topology>
    </subcellularLocation>
</comment>
<keyword evidence="2 5" id="KW-0812">Transmembrane</keyword>
<dbReference type="PANTHER" id="PTHR43461:SF1">
    <property type="entry name" value="TRANSMEMBRANE PROTEIN 256"/>
    <property type="match status" value="1"/>
</dbReference>
<feature type="transmembrane region" description="Helical" evidence="5">
    <location>
        <begin position="6"/>
        <end position="28"/>
    </location>
</feature>
<evidence type="ECO:0000256" key="4">
    <source>
        <dbReference type="ARBA" id="ARBA00023136"/>
    </source>
</evidence>
<dbReference type="HOGENOM" id="CLU_096548_0_2_1"/>
<dbReference type="RefSeq" id="XP_006695364.1">
    <property type="nucleotide sequence ID" value="XM_006695301.1"/>
</dbReference>
<protein>
    <submittedName>
        <fullName evidence="6">Uncharacterized protein</fullName>
    </submittedName>
</protein>
<dbReference type="AlphaFoldDB" id="G0SBG2"/>
<gene>
    <name evidence="6" type="ORF">CTHT_0050160</name>
</gene>
<dbReference type="PANTHER" id="PTHR43461">
    <property type="entry name" value="TRANSMEMBRANE PROTEIN 256"/>
    <property type="match status" value="1"/>
</dbReference>
<feature type="transmembrane region" description="Helical" evidence="5">
    <location>
        <begin position="95"/>
        <end position="113"/>
    </location>
</feature>
<dbReference type="KEGG" id="cthr:CTHT_0050160"/>
<dbReference type="eggNOG" id="KOG3472">
    <property type="taxonomic scope" value="Eukaryota"/>
</dbReference>
<name>G0SBG2_CHATD</name>
<dbReference type="GO" id="GO:0016020">
    <property type="term" value="C:membrane"/>
    <property type="evidence" value="ECO:0007669"/>
    <property type="project" value="UniProtKB-SubCell"/>
</dbReference>
<dbReference type="OMA" id="VEYQFYH"/>
<dbReference type="InterPro" id="IPR006696">
    <property type="entry name" value="DUF423"/>
</dbReference>
<evidence type="ECO:0000313" key="6">
    <source>
        <dbReference type="EMBL" id="EGS19542.1"/>
    </source>
</evidence>
<reference evidence="6 7" key="1">
    <citation type="journal article" date="2011" name="Cell">
        <title>Insight into structure and assembly of the nuclear pore complex by utilizing the genome of a eukaryotic thermophile.</title>
        <authorList>
            <person name="Amlacher S."/>
            <person name="Sarges P."/>
            <person name="Flemming D."/>
            <person name="van Noort V."/>
            <person name="Kunze R."/>
            <person name="Devos D.P."/>
            <person name="Arumugam M."/>
            <person name="Bork P."/>
            <person name="Hurt E."/>
        </authorList>
    </citation>
    <scope>NUCLEOTIDE SEQUENCE [LARGE SCALE GENOMIC DNA]</scope>
    <source>
        <strain evidence="7">DSM 1495 / CBS 144.50 / IMI 039719</strain>
    </source>
</reference>
<dbReference type="EMBL" id="GL988044">
    <property type="protein sequence ID" value="EGS19542.1"/>
    <property type="molecule type" value="Genomic_DNA"/>
</dbReference>